<dbReference type="Pfam" id="PF25601">
    <property type="entry name" value="AAA_lid_14"/>
    <property type="match status" value="1"/>
</dbReference>
<dbReference type="InterPro" id="IPR009057">
    <property type="entry name" value="Homeodomain-like_sf"/>
</dbReference>
<dbReference type="InterPro" id="IPR029016">
    <property type="entry name" value="GAF-like_dom_sf"/>
</dbReference>
<feature type="coiled-coil region" evidence="6">
    <location>
        <begin position="369"/>
        <end position="396"/>
    </location>
</feature>
<dbReference type="Gene3D" id="3.30.450.40">
    <property type="match status" value="1"/>
</dbReference>
<feature type="compositionally biased region" description="Polar residues" evidence="7">
    <location>
        <begin position="145"/>
        <end position="154"/>
    </location>
</feature>
<evidence type="ECO:0000256" key="7">
    <source>
        <dbReference type="SAM" id="MobiDB-lite"/>
    </source>
</evidence>
<dbReference type="InterPro" id="IPR025662">
    <property type="entry name" value="Sigma_54_int_dom_ATP-bd_1"/>
</dbReference>
<dbReference type="CDD" id="cd00009">
    <property type="entry name" value="AAA"/>
    <property type="match status" value="1"/>
</dbReference>
<feature type="domain" description="FHA" evidence="8">
    <location>
        <begin position="68"/>
        <end position="117"/>
    </location>
</feature>
<feature type="region of interest" description="Disordered" evidence="7">
    <location>
        <begin position="182"/>
        <end position="204"/>
    </location>
</feature>
<keyword evidence="3" id="KW-0805">Transcription regulation</keyword>
<keyword evidence="1" id="KW-0547">Nucleotide-binding</keyword>
<dbReference type="CDD" id="cd00060">
    <property type="entry name" value="FHA"/>
    <property type="match status" value="1"/>
</dbReference>
<dbReference type="PROSITE" id="PS50006">
    <property type="entry name" value="FHA_DOMAIN"/>
    <property type="match status" value="1"/>
</dbReference>
<dbReference type="InterPro" id="IPR000253">
    <property type="entry name" value="FHA_dom"/>
</dbReference>
<dbReference type="Pfam" id="PF02954">
    <property type="entry name" value="HTH_8"/>
    <property type="match status" value="1"/>
</dbReference>
<dbReference type="SUPFAM" id="SSF46689">
    <property type="entry name" value="Homeodomain-like"/>
    <property type="match status" value="1"/>
</dbReference>
<dbReference type="EMBL" id="CP042910">
    <property type="protein sequence ID" value="QEG15456.1"/>
    <property type="molecule type" value="Genomic_DNA"/>
</dbReference>
<dbReference type="SUPFAM" id="SSF55781">
    <property type="entry name" value="GAF domain-like"/>
    <property type="match status" value="1"/>
</dbReference>
<dbReference type="InterPro" id="IPR025944">
    <property type="entry name" value="Sigma_54_int_dom_CS"/>
</dbReference>
<dbReference type="InterPro" id="IPR058031">
    <property type="entry name" value="AAA_lid_NorR"/>
</dbReference>
<dbReference type="SMART" id="SM00240">
    <property type="entry name" value="FHA"/>
    <property type="match status" value="1"/>
</dbReference>
<evidence type="ECO:0000259" key="9">
    <source>
        <dbReference type="PROSITE" id="PS50045"/>
    </source>
</evidence>
<dbReference type="PROSITE" id="PS00688">
    <property type="entry name" value="SIGMA54_INTERACT_3"/>
    <property type="match status" value="1"/>
</dbReference>
<name>A0ABX5YIC3_9PLAN</name>
<feature type="domain" description="Sigma-54 factor interaction" evidence="9">
    <location>
        <begin position="396"/>
        <end position="625"/>
    </location>
</feature>
<dbReference type="SMART" id="SM00382">
    <property type="entry name" value="AAA"/>
    <property type="match status" value="1"/>
</dbReference>
<evidence type="ECO:0000313" key="11">
    <source>
        <dbReference type="Proteomes" id="UP000322887"/>
    </source>
</evidence>
<dbReference type="Pfam" id="PF00158">
    <property type="entry name" value="Sigma54_activat"/>
    <property type="match status" value="1"/>
</dbReference>
<dbReference type="Proteomes" id="UP000322887">
    <property type="component" value="Chromosome"/>
</dbReference>
<keyword evidence="4" id="KW-0238">DNA-binding</keyword>
<dbReference type="InterPro" id="IPR002197">
    <property type="entry name" value="HTH_Fis"/>
</dbReference>
<organism evidence="10 11">
    <name type="scientific">Gimesia maris</name>
    <dbReference type="NCBI Taxonomy" id="122"/>
    <lineage>
        <taxon>Bacteria</taxon>
        <taxon>Pseudomonadati</taxon>
        <taxon>Planctomycetota</taxon>
        <taxon>Planctomycetia</taxon>
        <taxon>Planctomycetales</taxon>
        <taxon>Planctomycetaceae</taxon>
        <taxon>Gimesia</taxon>
    </lineage>
</organism>
<keyword evidence="11" id="KW-1185">Reference proteome</keyword>
<sequence>MFAGRVPVGSIMRDHVRWIYRSGTSPVSSYMHNSEKKNSNVTSSVAYLIIQELEERGKVYRLVDRQVTTIGRAPTNRIVLDDEVCSRNHCEIFYSDSAWYIRDLGSRNGTLVQGIPISQDYELQEGDIVEIGDSQAIFTFDVSRFSSRPTSDGSSAELESETMGAGHQSSWEEFNVPEIIQRKSHTRFHTPPPVSHSDRDRDRTSRELGRLYRLALDMGNVQSEQELSQIVLNGLFEGTSADIGAILYFDPAQQQPRKPEHLKVIAFQSVDELPYQKPSHFLSEMVFDEGDAILAHNIADDSKLSTRDSLGKIHAQSVICAPLRNKRGVAGLIHLYSTNPDNPLDSDDLEFTLALADQLAISFQNLSEKLRLSDGLARMEGENKALREQLELESELVGKSPSMTAMKAQILRIAPTDASVLIRGESGVGKELVARAIHFNSQRKKQPFVCMNCAALSEGLLESELFGHEKGAFTGATGQKPGKFEQAHKGTLFLDEVGEMSLGVQAKFLRVLEGHSFERVGGSVSINVDVRVVAATNRDMEKAVAKGIFRQDLYFRLHVVEVSVDPLRVRADDILLLADYFLNRFVVKTGRPIRGFTEEAKELLEAYHWPGNVRELQNTIERAFILCTGDVIDASDIQLSAVGMESDPQNVLPAAHTRYREVSLEIMEQEHILAVLNNTNWNKSRSAQILGIERSTLDRKLKRYGIHRP</sequence>
<dbReference type="Gene3D" id="3.40.50.300">
    <property type="entry name" value="P-loop containing nucleotide triphosphate hydrolases"/>
    <property type="match status" value="1"/>
</dbReference>
<dbReference type="Gene3D" id="1.10.10.60">
    <property type="entry name" value="Homeodomain-like"/>
    <property type="match status" value="1"/>
</dbReference>
<proteinExistence type="predicted"/>
<reference evidence="10 11" key="1">
    <citation type="submission" date="2019-08" db="EMBL/GenBank/DDBJ databases">
        <title>Deep-cultivation of Planctomycetes and their phenomic and genomic characterization uncovers novel biology.</title>
        <authorList>
            <person name="Wiegand S."/>
            <person name="Jogler M."/>
            <person name="Boedeker C."/>
            <person name="Pinto D."/>
            <person name="Vollmers J."/>
            <person name="Rivas-Marin E."/>
            <person name="Kohn T."/>
            <person name="Peeters S.H."/>
            <person name="Heuer A."/>
            <person name="Rast P."/>
            <person name="Oberbeckmann S."/>
            <person name="Bunk B."/>
            <person name="Jeske O."/>
            <person name="Meyerdierks A."/>
            <person name="Storesund J.E."/>
            <person name="Kallscheuer N."/>
            <person name="Luecker S."/>
            <person name="Lage O.M."/>
            <person name="Pohl T."/>
            <person name="Merkel B.J."/>
            <person name="Hornburger P."/>
            <person name="Mueller R.-W."/>
            <person name="Bruemmer F."/>
            <person name="Labrenz M."/>
            <person name="Spormann A.M."/>
            <person name="Op den Camp H."/>
            <person name="Overmann J."/>
            <person name="Amann R."/>
            <person name="Jetten M.S.M."/>
            <person name="Mascher T."/>
            <person name="Medema M.H."/>
            <person name="Devos D.P."/>
            <person name="Kaster A.-K."/>
            <person name="Ovreas L."/>
            <person name="Rohde M."/>
            <person name="Galperin M.Y."/>
            <person name="Jogler C."/>
        </authorList>
    </citation>
    <scope>NUCLEOTIDE SEQUENCE [LARGE SCALE GENOMIC DNA]</scope>
    <source>
        <strain evidence="10 11">DSM 8797</strain>
    </source>
</reference>
<dbReference type="Pfam" id="PF00498">
    <property type="entry name" value="FHA"/>
    <property type="match status" value="1"/>
</dbReference>
<dbReference type="InterPro" id="IPR027417">
    <property type="entry name" value="P-loop_NTPase"/>
</dbReference>
<dbReference type="SUPFAM" id="SSF49879">
    <property type="entry name" value="SMAD/FHA domain"/>
    <property type="match status" value="1"/>
</dbReference>
<evidence type="ECO:0000256" key="1">
    <source>
        <dbReference type="ARBA" id="ARBA00022741"/>
    </source>
</evidence>
<dbReference type="PROSITE" id="PS00676">
    <property type="entry name" value="SIGMA54_INTERACT_2"/>
    <property type="match status" value="1"/>
</dbReference>
<dbReference type="PROSITE" id="PS00675">
    <property type="entry name" value="SIGMA54_INTERACT_1"/>
    <property type="match status" value="1"/>
</dbReference>
<evidence type="ECO:0000259" key="8">
    <source>
        <dbReference type="PROSITE" id="PS50006"/>
    </source>
</evidence>
<dbReference type="InterPro" id="IPR002078">
    <property type="entry name" value="Sigma_54_int"/>
</dbReference>
<dbReference type="PANTHER" id="PTHR32071:SF57">
    <property type="entry name" value="C4-DICARBOXYLATE TRANSPORT TRANSCRIPTIONAL REGULATORY PROTEIN DCTD"/>
    <property type="match status" value="1"/>
</dbReference>
<dbReference type="InterPro" id="IPR003018">
    <property type="entry name" value="GAF"/>
</dbReference>
<dbReference type="PROSITE" id="PS50045">
    <property type="entry name" value="SIGMA54_INTERACT_4"/>
    <property type="match status" value="1"/>
</dbReference>
<dbReference type="Gene3D" id="1.10.8.60">
    <property type="match status" value="1"/>
</dbReference>
<keyword evidence="5" id="KW-0804">Transcription</keyword>
<evidence type="ECO:0000256" key="5">
    <source>
        <dbReference type="ARBA" id="ARBA00023163"/>
    </source>
</evidence>
<accession>A0ABX5YIC3</accession>
<evidence type="ECO:0000256" key="6">
    <source>
        <dbReference type="SAM" id="Coils"/>
    </source>
</evidence>
<evidence type="ECO:0000313" key="10">
    <source>
        <dbReference type="EMBL" id="QEG15456.1"/>
    </source>
</evidence>
<dbReference type="SMART" id="SM00065">
    <property type="entry name" value="GAF"/>
    <property type="match status" value="1"/>
</dbReference>
<keyword evidence="2" id="KW-0067">ATP-binding</keyword>
<dbReference type="PANTHER" id="PTHR32071">
    <property type="entry name" value="TRANSCRIPTIONAL REGULATORY PROTEIN"/>
    <property type="match status" value="1"/>
</dbReference>
<dbReference type="Gene3D" id="2.60.200.20">
    <property type="match status" value="1"/>
</dbReference>
<dbReference type="PRINTS" id="PR01590">
    <property type="entry name" value="HTHFIS"/>
</dbReference>
<dbReference type="Pfam" id="PF13185">
    <property type="entry name" value="GAF_2"/>
    <property type="match status" value="1"/>
</dbReference>
<dbReference type="SUPFAM" id="SSF52540">
    <property type="entry name" value="P-loop containing nucleoside triphosphate hydrolases"/>
    <property type="match status" value="1"/>
</dbReference>
<evidence type="ECO:0000256" key="2">
    <source>
        <dbReference type="ARBA" id="ARBA00022840"/>
    </source>
</evidence>
<evidence type="ECO:0000256" key="4">
    <source>
        <dbReference type="ARBA" id="ARBA00023125"/>
    </source>
</evidence>
<protein>
    <submittedName>
        <fullName evidence="10">Transcriptional regulatory protein ZraR</fullName>
    </submittedName>
</protein>
<keyword evidence="6" id="KW-0175">Coiled coil</keyword>
<gene>
    <name evidence="10" type="primary">zraR_1</name>
    <name evidence="10" type="ORF">GmarT_12960</name>
</gene>
<feature type="region of interest" description="Disordered" evidence="7">
    <location>
        <begin position="145"/>
        <end position="169"/>
    </location>
</feature>
<dbReference type="InterPro" id="IPR025943">
    <property type="entry name" value="Sigma_54_int_dom_ATP-bd_2"/>
</dbReference>
<dbReference type="InterPro" id="IPR003593">
    <property type="entry name" value="AAA+_ATPase"/>
</dbReference>
<evidence type="ECO:0000256" key="3">
    <source>
        <dbReference type="ARBA" id="ARBA00023015"/>
    </source>
</evidence>
<dbReference type="InterPro" id="IPR008984">
    <property type="entry name" value="SMAD_FHA_dom_sf"/>
</dbReference>